<sequence>MGRGFLQPGQGRGELKLKLVVGLGNPGRQYAQSRHNTGFMAVDVIADQLGIKLDKTFMRAIVGQGLHKGEKIILAKPQTYMNLSGEAVVKLLNWYKLSAGDMTVIYDEMDLEPGKIKVRQRGGDGGHRGLASIINLLGTGDFNRLRIGIGRPAEKGPDVVNWVLGRPNPEDTGAINRALENVPEVLWEIVEHGVGAAMNKYNGMAAV</sequence>
<dbReference type="STRING" id="341036.SAMN05660649_03455"/>
<dbReference type="GO" id="GO:0000049">
    <property type="term" value="F:tRNA binding"/>
    <property type="evidence" value="ECO:0007669"/>
    <property type="project" value="UniProtKB-UniRule"/>
</dbReference>
<dbReference type="InterPro" id="IPR001328">
    <property type="entry name" value="Pept_tRNA_hydro"/>
</dbReference>
<evidence type="ECO:0000256" key="7">
    <source>
        <dbReference type="HAMAP-Rule" id="MF_00083"/>
    </source>
</evidence>
<evidence type="ECO:0000256" key="2">
    <source>
        <dbReference type="ARBA" id="ARBA00022555"/>
    </source>
</evidence>
<comment type="similarity">
    <text evidence="7">Belongs to the PTH family.</text>
</comment>
<keyword evidence="4 7" id="KW-0694">RNA-binding</keyword>
<dbReference type="GO" id="GO:0004045">
    <property type="term" value="F:peptidyl-tRNA hydrolase activity"/>
    <property type="evidence" value="ECO:0007669"/>
    <property type="project" value="UniProtKB-UniRule"/>
</dbReference>
<dbReference type="GO" id="GO:0072344">
    <property type="term" value="P:rescue of stalled ribosome"/>
    <property type="evidence" value="ECO:0007669"/>
    <property type="project" value="UniProtKB-UniRule"/>
</dbReference>
<gene>
    <name evidence="7" type="primary">pth</name>
    <name evidence="8" type="ORF">SAMN05660649_03455</name>
</gene>
<comment type="subunit">
    <text evidence="7">Monomer.</text>
</comment>
<keyword evidence="2 7" id="KW-0820">tRNA-binding</keyword>
<comment type="subcellular location">
    <subcellularLocation>
        <location evidence="7">Cytoplasm</location>
    </subcellularLocation>
</comment>
<dbReference type="PANTHER" id="PTHR17224:SF1">
    <property type="entry name" value="PEPTIDYL-TRNA HYDROLASE"/>
    <property type="match status" value="1"/>
</dbReference>
<dbReference type="PANTHER" id="PTHR17224">
    <property type="entry name" value="PEPTIDYL-TRNA HYDROLASE"/>
    <property type="match status" value="1"/>
</dbReference>
<comment type="catalytic activity">
    <reaction evidence="5 7">
        <text>an N-acyl-L-alpha-aminoacyl-tRNA + H2O = an N-acyl-L-amino acid + a tRNA + H(+)</text>
        <dbReference type="Rhea" id="RHEA:54448"/>
        <dbReference type="Rhea" id="RHEA-COMP:10123"/>
        <dbReference type="Rhea" id="RHEA-COMP:13883"/>
        <dbReference type="ChEBI" id="CHEBI:15377"/>
        <dbReference type="ChEBI" id="CHEBI:15378"/>
        <dbReference type="ChEBI" id="CHEBI:59874"/>
        <dbReference type="ChEBI" id="CHEBI:78442"/>
        <dbReference type="ChEBI" id="CHEBI:138191"/>
        <dbReference type="EC" id="3.1.1.29"/>
    </reaction>
</comment>
<keyword evidence="7" id="KW-0963">Cytoplasm</keyword>
<evidence type="ECO:0000313" key="8">
    <source>
        <dbReference type="EMBL" id="SFG99638.1"/>
    </source>
</evidence>
<comment type="function">
    <text evidence="7">Hydrolyzes ribosome-free peptidyl-tRNAs (with 1 or more amino acids incorporated), which drop off the ribosome during protein synthesis, or as a result of ribosome stalling.</text>
</comment>
<dbReference type="AlphaFoldDB" id="A0A1I2WEA5"/>
<feature type="site" description="Discriminates between blocked and unblocked aminoacyl-tRNA" evidence="7">
    <location>
        <position position="25"/>
    </location>
</feature>
<dbReference type="Pfam" id="PF01195">
    <property type="entry name" value="Pept_tRNA_hydro"/>
    <property type="match status" value="1"/>
</dbReference>
<protein>
    <recommendedName>
        <fullName evidence="6 7">Peptidyl-tRNA hydrolase</fullName>
        <shortName evidence="7">Pth</shortName>
        <ecNumber evidence="1 7">3.1.1.29</ecNumber>
    </recommendedName>
</protein>
<keyword evidence="3 7" id="KW-0378">Hydrolase</keyword>
<dbReference type="InterPro" id="IPR036416">
    <property type="entry name" value="Pept_tRNA_hydro_sf"/>
</dbReference>
<evidence type="ECO:0000256" key="4">
    <source>
        <dbReference type="ARBA" id="ARBA00022884"/>
    </source>
</evidence>
<evidence type="ECO:0000313" key="9">
    <source>
        <dbReference type="Proteomes" id="UP000199337"/>
    </source>
</evidence>
<dbReference type="Gene3D" id="3.40.50.1470">
    <property type="entry name" value="Peptidyl-tRNA hydrolase"/>
    <property type="match status" value="1"/>
</dbReference>
<dbReference type="Proteomes" id="UP000199337">
    <property type="component" value="Unassembled WGS sequence"/>
</dbReference>
<dbReference type="EC" id="3.1.1.29" evidence="1 7"/>
<dbReference type="NCBIfam" id="TIGR00447">
    <property type="entry name" value="pth"/>
    <property type="match status" value="1"/>
</dbReference>
<reference evidence="9" key="1">
    <citation type="submission" date="2016-10" db="EMBL/GenBank/DDBJ databases">
        <authorList>
            <person name="Varghese N."/>
            <person name="Submissions S."/>
        </authorList>
    </citation>
    <scope>NUCLEOTIDE SEQUENCE [LARGE SCALE GENOMIC DNA]</scope>
    <source>
        <strain evidence="9">DSM 17038</strain>
    </source>
</reference>
<dbReference type="FunFam" id="3.40.50.1470:FF:000001">
    <property type="entry name" value="Peptidyl-tRNA hydrolase"/>
    <property type="match status" value="1"/>
</dbReference>
<dbReference type="CDD" id="cd00462">
    <property type="entry name" value="PTH"/>
    <property type="match status" value="1"/>
</dbReference>
<dbReference type="GO" id="GO:0006515">
    <property type="term" value="P:protein quality control for misfolded or incompletely synthesized proteins"/>
    <property type="evidence" value="ECO:0007669"/>
    <property type="project" value="UniProtKB-UniRule"/>
</dbReference>
<organism evidence="8 9">
    <name type="scientific">Desulfotruncus arcticus DSM 17038</name>
    <dbReference type="NCBI Taxonomy" id="1121424"/>
    <lineage>
        <taxon>Bacteria</taxon>
        <taxon>Bacillati</taxon>
        <taxon>Bacillota</taxon>
        <taxon>Clostridia</taxon>
        <taxon>Eubacteriales</taxon>
        <taxon>Desulfallaceae</taxon>
        <taxon>Desulfotruncus</taxon>
    </lineage>
</organism>
<dbReference type="EMBL" id="FOOX01000013">
    <property type="protein sequence ID" value="SFG99638.1"/>
    <property type="molecule type" value="Genomic_DNA"/>
</dbReference>
<keyword evidence="9" id="KW-1185">Reference proteome</keyword>
<dbReference type="SUPFAM" id="SSF53178">
    <property type="entry name" value="Peptidyl-tRNA hydrolase-like"/>
    <property type="match status" value="1"/>
</dbReference>
<accession>A0A1I2WEA5</accession>
<dbReference type="GO" id="GO:0005737">
    <property type="term" value="C:cytoplasm"/>
    <property type="evidence" value="ECO:0007669"/>
    <property type="project" value="UniProtKB-SubCell"/>
</dbReference>
<dbReference type="HAMAP" id="MF_00083">
    <property type="entry name" value="Pept_tRNA_hydro_bact"/>
    <property type="match status" value="1"/>
</dbReference>
<feature type="binding site" evidence="7">
    <location>
        <position position="80"/>
    </location>
    <ligand>
        <name>tRNA</name>
        <dbReference type="ChEBI" id="CHEBI:17843"/>
    </ligand>
</feature>
<proteinExistence type="inferred from homology"/>
<name>A0A1I2WEA5_9FIRM</name>
<evidence type="ECO:0000256" key="6">
    <source>
        <dbReference type="ARBA" id="ARBA00050038"/>
    </source>
</evidence>
<comment type="function">
    <text evidence="7">Catalyzes the release of premature peptidyl moieties from peptidyl-tRNA molecules trapped in stalled 50S ribosomal subunits, and thus maintains levels of free tRNAs and 50S ribosomes.</text>
</comment>
<feature type="binding site" evidence="7">
    <location>
        <position position="30"/>
    </location>
    <ligand>
        <name>tRNA</name>
        <dbReference type="ChEBI" id="CHEBI:17843"/>
    </ligand>
</feature>
<feature type="binding site" evidence="7">
    <location>
        <position position="82"/>
    </location>
    <ligand>
        <name>tRNA</name>
        <dbReference type="ChEBI" id="CHEBI:17843"/>
    </ligand>
</feature>
<comment type="caution">
    <text evidence="7">Lacks conserved residue(s) required for the propagation of feature annotation.</text>
</comment>
<evidence type="ECO:0000256" key="3">
    <source>
        <dbReference type="ARBA" id="ARBA00022801"/>
    </source>
</evidence>
<evidence type="ECO:0000256" key="5">
    <source>
        <dbReference type="ARBA" id="ARBA00048707"/>
    </source>
</evidence>
<feature type="site" description="Stabilizes the basic form of H active site to accept a proton" evidence="7">
    <location>
        <position position="107"/>
    </location>
</feature>
<evidence type="ECO:0000256" key="1">
    <source>
        <dbReference type="ARBA" id="ARBA00013260"/>
    </source>
</evidence>
<feature type="active site" description="Proton acceptor" evidence="7">
    <location>
        <position position="35"/>
    </location>
</feature>